<gene>
    <name evidence="1" type="ORF">L1987_43951</name>
</gene>
<evidence type="ECO:0000313" key="1">
    <source>
        <dbReference type="EMBL" id="KAI3784845.1"/>
    </source>
</evidence>
<protein>
    <submittedName>
        <fullName evidence="1">Uncharacterized protein</fullName>
    </submittedName>
</protein>
<organism evidence="1 2">
    <name type="scientific">Smallanthus sonchifolius</name>
    <dbReference type="NCBI Taxonomy" id="185202"/>
    <lineage>
        <taxon>Eukaryota</taxon>
        <taxon>Viridiplantae</taxon>
        <taxon>Streptophyta</taxon>
        <taxon>Embryophyta</taxon>
        <taxon>Tracheophyta</taxon>
        <taxon>Spermatophyta</taxon>
        <taxon>Magnoliopsida</taxon>
        <taxon>eudicotyledons</taxon>
        <taxon>Gunneridae</taxon>
        <taxon>Pentapetalae</taxon>
        <taxon>asterids</taxon>
        <taxon>campanulids</taxon>
        <taxon>Asterales</taxon>
        <taxon>Asteraceae</taxon>
        <taxon>Asteroideae</taxon>
        <taxon>Heliantheae alliance</taxon>
        <taxon>Millerieae</taxon>
        <taxon>Smallanthus</taxon>
    </lineage>
</organism>
<name>A0ACB9GMZ1_9ASTR</name>
<accession>A0ACB9GMZ1</accession>
<comment type="caution">
    <text evidence="1">The sequence shown here is derived from an EMBL/GenBank/DDBJ whole genome shotgun (WGS) entry which is preliminary data.</text>
</comment>
<reference evidence="2" key="1">
    <citation type="journal article" date="2022" name="Mol. Ecol. Resour.">
        <title>The genomes of chicory, endive, great burdock and yacon provide insights into Asteraceae palaeo-polyploidization history and plant inulin production.</title>
        <authorList>
            <person name="Fan W."/>
            <person name="Wang S."/>
            <person name="Wang H."/>
            <person name="Wang A."/>
            <person name="Jiang F."/>
            <person name="Liu H."/>
            <person name="Zhao H."/>
            <person name="Xu D."/>
            <person name="Zhang Y."/>
        </authorList>
    </citation>
    <scope>NUCLEOTIDE SEQUENCE [LARGE SCALE GENOMIC DNA]</scope>
    <source>
        <strain evidence="2">cv. Yunnan</strain>
    </source>
</reference>
<evidence type="ECO:0000313" key="2">
    <source>
        <dbReference type="Proteomes" id="UP001056120"/>
    </source>
</evidence>
<dbReference type="EMBL" id="CM042031">
    <property type="protein sequence ID" value="KAI3784845.1"/>
    <property type="molecule type" value="Genomic_DNA"/>
</dbReference>
<keyword evidence="2" id="KW-1185">Reference proteome</keyword>
<sequence>MRLLFPHDSGSSLQFLMDIVAQAEQEDTTTSKKRFVPRDREQTLKTLMNDYFVDENPKFDEGTFCERFRMSKRLFLKIVADIESKFEWFQEDVDGRMKKNFVTLQKCTTAVKQLATGNPPDEYDEYLSMACRTSRECLEYFCNVIVQLYGKEFLRRPTSHDVALLYNAHEEKHGIPGMLGSIDCTHFVWRICPTRLRGQYMRGDHQYPTIMLEAVASNDLWFWHAFCGPPGSNNDINVLQQSLLFTDEQLGTAPKCPFHVNWREYKHGYYLTDGIYPTWSTFVKSFAYPTDPKEKKFKKVQESARKDVERAFSVLKAKWGILRRPARSRKPEKIRNVVYACMLLHNMIIKDDGNAISPVYIRDPPTNPVIDDNVLPELHDASAHFRLRLDLVEHVDSMMHLDDPVIDED</sequence>
<reference evidence="1 2" key="2">
    <citation type="journal article" date="2022" name="Mol. Ecol. Resour.">
        <title>The genomes of chicory, endive, great burdock and yacon provide insights into Asteraceae paleo-polyploidization history and plant inulin production.</title>
        <authorList>
            <person name="Fan W."/>
            <person name="Wang S."/>
            <person name="Wang H."/>
            <person name="Wang A."/>
            <person name="Jiang F."/>
            <person name="Liu H."/>
            <person name="Zhao H."/>
            <person name="Xu D."/>
            <person name="Zhang Y."/>
        </authorList>
    </citation>
    <scope>NUCLEOTIDE SEQUENCE [LARGE SCALE GENOMIC DNA]</scope>
    <source>
        <strain evidence="2">cv. Yunnan</strain>
        <tissue evidence="1">Leaves</tissue>
    </source>
</reference>
<dbReference type="Proteomes" id="UP001056120">
    <property type="component" value="Linkage Group LG14"/>
</dbReference>
<proteinExistence type="predicted"/>